<feature type="compositionally biased region" description="Basic and acidic residues" evidence="1">
    <location>
        <begin position="1"/>
        <end position="13"/>
    </location>
</feature>
<proteinExistence type="predicted"/>
<dbReference type="RefSeq" id="XP_062645582.1">
    <property type="nucleotide sequence ID" value="XM_062797619.1"/>
</dbReference>
<evidence type="ECO:0000256" key="1">
    <source>
        <dbReference type="SAM" id="MobiDB-lite"/>
    </source>
</evidence>
<name>A0AAN6TXB5_9PEZI</name>
<evidence type="ECO:0000313" key="2">
    <source>
        <dbReference type="EMBL" id="KAK4121811.1"/>
    </source>
</evidence>
<gene>
    <name evidence="2" type="ORF">N657DRAFT_97894</name>
</gene>
<evidence type="ECO:0000313" key="3">
    <source>
        <dbReference type="Proteomes" id="UP001302602"/>
    </source>
</evidence>
<dbReference type="EMBL" id="MU853232">
    <property type="protein sequence ID" value="KAK4121811.1"/>
    <property type="molecule type" value="Genomic_DNA"/>
</dbReference>
<dbReference type="GeneID" id="87834398"/>
<organism evidence="2 3">
    <name type="scientific">Parathielavia appendiculata</name>
    <dbReference type="NCBI Taxonomy" id="2587402"/>
    <lineage>
        <taxon>Eukaryota</taxon>
        <taxon>Fungi</taxon>
        <taxon>Dikarya</taxon>
        <taxon>Ascomycota</taxon>
        <taxon>Pezizomycotina</taxon>
        <taxon>Sordariomycetes</taxon>
        <taxon>Sordariomycetidae</taxon>
        <taxon>Sordariales</taxon>
        <taxon>Chaetomiaceae</taxon>
        <taxon>Parathielavia</taxon>
    </lineage>
</organism>
<dbReference type="AlphaFoldDB" id="A0AAN6TXB5"/>
<reference evidence="2" key="2">
    <citation type="submission" date="2023-05" db="EMBL/GenBank/DDBJ databases">
        <authorList>
            <consortium name="Lawrence Berkeley National Laboratory"/>
            <person name="Steindorff A."/>
            <person name="Hensen N."/>
            <person name="Bonometti L."/>
            <person name="Westerberg I."/>
            <person name="Brannstrom I.O."/>
            <person name="Guillou S."/>
            <person name="Cros-Aarteil S."/>
            <person name="Calhoun S."/>
            <person name="Haridas S."/>
            <person name="Kuo A."/>
            <person name="Mondo S."/>
            <person name="Pangilinan J."/>
            <person name="Riley R."/>
            <person name="Labutti K."/>
            <person name="Andreopoulos B."/>
            <person name="Lipzen A."/>
            <person name="Chen C."/>
            <person name="Yanf M."/>
            <person name="Daum C."/>
            <person name="Ng V."/>
            <person name="Clum A."/>
            <person name="Ohm R."/>
            <person name="Martin F."/>
            <person name="Silar P."/>
            <person name="Natvig D."/>
            <person name="Lalanne C."/>
            <person name="Gautier V."/>
            <person name="Ament-Velasquez S.L."/>
            <person name="Kruys A."/>
            <person name="Hutchinson M.I."/>
            <person name="Powell A.J."/>
            <person name="Barry K."/>
            <person name="Miller A.N."/>
            <person name="Grigoriev I.V."/>
            <person name="Debuchy R."/>
            <person name="Gladieux P."/>
            <person name="Thoren M.H."/>
            <person name="Johannesson H."/>
        </authorList>
    </citation>
    <scope>NUCLEOTIDE SEQUENCE</scope>
    <source>
        <strain evidence="2">CBS 731.68</strain>
    </source>
</reference>
<accession>A0AAN6TXB5</accession>
<protein>
    <submittedName>
        <fullName evidence="2">Uncharacterized protein</fullName>
    </submittedName>
</protein>
<feature type="region of interest" description="Disordered" evidence="1">
    <location>
        <begin position="1"/>
        <end position="38"/>
    </location>
</feature>
<reference evidence="2" key="1">
    <citation type="journal article" date="2023" name="Mol. Phylogenet. Evol.">
        <title>Genome-scale phylogeny and comparative genomics of the fungal order Sordariales.</title>
        <authorList>
            <person name="Hensen N."/>
            <person name="Bonometti L."/>
            <person name="Westerberg I."/>
            <person name="Brannstrom I.O."/>
            <person name="Guillou S."/>
            <person name="Cros-Aarteil S."/>
            <person name="Calhoun S."/>
            <person name="Haridas S."/>
            <person name="Kuo A."/>
            <person name="Mondo S."/>
            <person name="Pangilinan J."/>
            <person name="Riley R."/>
            <person name="LaButti K."/>
            <person name="Andreopoulos B."/>
            <person name="Lipzen A."/>
            <person name="Chen C."/>
            <person name="Yan M."/>
            <person name="Daum C."/>
            <person name="Ng V."/>
            <person name="Clum A."/>
            <person name="Steindorff A."/>
            <person name="Ohm R.A."/>
            <person name="Martin F."/>
            <person name="Silar P."/>
            <person name="Natvig D.O."/>
            <person name="Lalanne C."/>
            <person name="Gautier V."/>
            <person name="Ament-Velasquez S.L."/>
            <person name="Kruys A."/>
            <person name="Hutchinson M.I."/>
            <person name="Powell A.J."/>
            <person name="Barry K."/>
            <person name="Miller A.N."/>
            <person name="Grigoriev I.V."/>
            <person name="Debuchy R."/>
            <person name="Gladieux P."/>
            <person name="Hiltunen Thoren M."/>
            <person name="Johannesson H."/>
        </authorList>
    </citation>
    <scope>NUCLEOTIDE SEQUENCE</scope>
    <source>
        <strain evidence="2">CBS 731.68</strain>
    </source>
</reference>
<sequence length="201" mass="21981">MADTTETRAKDHQAPANPSNITASDVLPSPTPSDLSSAHQLVCSRQVQYRRSWHQKAQQCSAAPTRRQQGTVIVESPPMSYIQRESGYVILLSNLNFTCGTTPVAHEIRKLWSPDFGRLALIAYAGPVRQATHLGRASTRSTRHNLCRPCNCVRVALSTTPSIRDDGDPLQLQPNSIAPARVDCLLKPSGGCQTERSDIPL</sequence>
<comment type="caution">
    <text evidence="2">The sequence shown here is derived from an EMBL/GenBank/DDBJ whole genome shotgun (WGS) entry which is preliminary data.</text>
</comment>
<dbReference type="Proteomes" id="UP001302602">
    <property type="component" value="Unassembled WGS sequence"/>
</dbReference>
<keyword evidence="3" id="KW-1185">Reference proteome</keyword>